<reference evidence="1" key="2">
    <citation type="journal article" date="2021" name="Microbiome">
        <title>Successional dynamics and alternative stable states in a saline activated sludge microbial community over 9 years.</title>
        <authorList>
            <person name="Wang Y."/>
            <person name="Ye J."/>
            <person name="Ju F."/>
            <person name="Liu L."/>
            <person name="Boyd J.A."/>
            <person name="Deng Y."/>
            <person name="Parks D.H."/>
            <person name="Jiang X."/>
            <person name="Yin X."/>
            <person name="Woodcroft B.J."/>
            <person name="Tyson G.W."/>
            <person name="Hugenholtz P."/>
            <person name="Polz M.F."/>
            <person name="Zhang T."/>
        </authorList>
    </citation>
    <scope>NUCLEOTIDE SEQUENCE</scope>
    <source>
        <strain evidence="1">HKST-UBA01</strain>
    </source>
</reference>
<dbReference type="AlphaFoldDB" id="A0A956M236"/>
<organism evidence="1 2">
    <name type="scientific">Eiseniibacteriota bacterium</name>
    <dbReference type="NCBI Taxonomy" id="2212470"/>
    <lineage>
        <taxon>Bacteria</taxon>
        <taxon>Candidatus Eiseniibacteriota</taxon>
    </lineage>
</organism>
<name>A0A956M236_UNCEI</name>
<protein>
    <submittedName>
        <fullName evidence="1">Uncharacterized protein</fullName>
    </submittedName>
</protein>
<comment type="caution">
    <text evidence="1">The sequence shown here is derived from an EMBL/GenBank/DDBJ whole genome shotgun (WGS) entry which is preliminary data.</text>
</comment>
<sequence length="265" mass="28841">AVGSASFVVSPMEHHLTVAAGKRGPASLVIRNTGTRPLSLKLYLADSQFEVDGHETEVGLGSLSRSCAPWVEFSPELVELAAGEVRTIFLEMAPPIDAQGSYWTKLYIEEISTPEPTRQEQAGRTYQVFMRQRMGVRIFEEVPGTSNPGMLVENVRLETSLGHQRTVVLTARNTGNALLHCTGWMEVRNSLGEIVEIMRPTAEGQFTLFPGGTRDVSATSARELTPDTYTILAVVDYGGDTLVAGEEILELGPRAAHKTAKVATR</sequence>
<evidence type="ECO:0000313" key="1">
    <source>
        <dbReference type="EMBL" id="MCA9729408.1"/>
    </source>
</evidence>
<evidence type="ECO:0000313" key="2">
    <source>
        <dbReference type="Proteomes" id="UP000697710"/>
    </source>
</evidence>
<gene>
    <name evidence="1" type="ORF">KC729_17100</name>
</gene>
<reference evidence="1" key="1">
    <citation type="submission" date="2020-04" db="EMBL/GenBank/DDBJ databases">
        <authorList>
            <person name="Zhang T."/>
        </authorList>
    </citation>
    <scope>NUCLEOTIDE SEQUENCE</scope>
    <source>
        <strain evidence="1">HKST-UBA01</strain>
    </source>
</reference>
<feature type="non-terminal residue" evidence="1">
    <location>
        <position position="1"/>
    </location>
</feature>
<proteinExistence type="predicted"/>
<dbReference type="Proteomes" id="UP000697710">
    <property type="component" value="Unassembled WGS sequence"/>
</dbReference>
<dbReference type="EMBL" id="JAGQHR010000683">
    <property type="protein sequence ID" value="MCA9729408.1"/>
    <property type="molecule type" value="Genomic_DNA"/>
</dbReference>
<accession>A0A956M236</accession>